<dbReference type="PANTHER" id="PTHR30024:SF47">
    <property type="entry name" value="TAURINE-BINDING PERIPLASMIC PROTEIN"/>
    <property type="match status" value="1"/>
</dbReference>
<evidence type="ECO:0000256" key="1">
    <source>
        <dbReference type="ARBA" id="ARBA00004418"/>
    </source>
</evidence>
<accession>A0A1G7ZGQ5</accession>
<feature type="domain" description="SsuA/THI5-like" evidence="5">
    <location>
        <begin position="55"/>
        <end position="265"/>
    </location>
</feature>
<dbReference type="Gene3D" id="3.40.190.10">
    <property type="entry name" value="Periplasmic binding protein-like II"/>
    <property type="match status" value="2"/>
</dbReference>
<evidence type="ECO:0000256" key="4">
    <source>
        <dbReference type="SAM" id="SignalP"/>
    </source>
</evidence>
<proteinExistence type="inferred from homology"/>
<dbReference type="AlphaFoldDB" id="A0A1G7ZGQ5"/>
<comment type="subcellular location">
    <subcellularLocation>
        <location evidence="1">Periplasm</location>
    </subcellularLocation>
</comment>
<evidence type="ECO:0000313" key="7">
    <source>
        <dbReference type="Proteomes" id="UP000198923"/>
    </source>
</evidence>
<name>A0A1G7ZGQ5_9ACTN</name>
<dbReference type="SUPFAM" id="SSF53850">
    <property type="entry name" value="Periplasmic binding protein-like II"/>
    <property type="match status" value="1"/>
</dbReference>
<dbReference type="InterPro" id="IPR015168">
    <property type="entry name" value="SsuA/THI5"/>
</dbReference>
<dbReference type="PANTHER" id="PTHR30024">
    <property type="entry name" value="ALIPHATIC SULFONATES-BINDING PROTEIN-RELATED"/>
    <property type="match status" value="1"/>
</dbReference>
<organism evidence="6 7">
    <name type="scientific">Sinosporangium album</name>
    <dbReference type="NCBI Taxonomy" id="504805"/>
    <lineage>
        <taxon>Bacteria</taxon>
        <taxon>Bacillati</taxon>
        <taxon>Actinomycetota</taxon>
        <taxon>Actinomycetes</taxon>
        <taxon>Streptosporangiales</taxon>
        <taxon>Streptosporangiaceae</taxon>
        <taxon>Sinosporangium</taxon>
    </lineage>
</organism>
<keyword evidence="7" id="KW-1185">Reference proteome</keyword>
<dbReference type="EMBL" id="FNCN01000011">
    <property type="protein sequence ID" value="SDH07942.1"/>
    <property type="molecule type" value="Genomic_DNA"/>
</dbReference>
<evidence type="ECO:0000313" key="6">
    <source>
        <dbReference type="EMBL" id="SDH07942.1"/>
    </source>
</evidence>
<feature type="signal peptide" evidence="4">
    <location>
        <begin position="1"/>
        <end position="19"/>
    </location>
</feature>
<keyword evidence="3 4" id="KW-0732">Signal</keyword>
<dbReference type="Proteomes" id="UP000198923">
    <property type="component" value="Unassembled WGS sequence"/>
</dbReference>
<gene>
    <name evidence="6" type="ORF">SAMN05421505_11150</name>
</gene>
<feature type="chain" id="PRO_5038871886" evidence="4">
    <location>
        <begin position="20"/>
        <end position="345"/>
    </location>
</feature>
<evidence type="ECO:0000259" key="5">
    <source>
        <dbReference type="Pfam" id="PF09084"/>
    </source>
</evidence>
<sequence length="345" mass="35856">MRSRLSRSLVAVTAAAVMAAVPACGGATDAPTGGSDTIPLTLQTFPGALLYISDVIAQQEGIFKRNGLDVTFVNPGDGATAMRLLANGDAQGLLADVASGISAASKGQPIGVTGSVINKSLFQVSARGDLLGVKGDWKAKVQALRGKKVGVPGIGSSGDIVMRGLLREAGLTPDKDVTLISITTGQAAIAQFQQKALDAFINVAPTAHLIEKAGVGGLYVDIANEAPPKFSDSVIGMMTNRSFAKQNPEALRRWMASEQQAIEFIGKPANRDKIIGYIAKNVTSNDVPLAEKLVDYLNNTAYSATKPGLEVPTQALNNQIELLTAGGIAADSLNASDFVVTPNRK</sequence>
<protein>
    <submittedName>
        <fullName evidence="6">ABC-type nitrate/sulfonate/bicarbonate transport system, substrate-binding protein</fullName>
    </submittedName>
</protein>
<dbReference type="OrthoDB" id="9806288at2"/>
<evidence type="ECO:0000256" key="3">
    <source>
        <dbReference type="ARBA" id="ARBA00022729"/>
    </source>
</evidence>
<dbReference type="GO" id="GO:0042597">
    <property type="term" value="C:periplasmic space"/>
    <property type="evidence" value="ECO:0007669"/>
    <property type="project" value="UniProtKB-SubCell"/>
</dbReference>
<evidence type="ECO:0000256" key="2">
    <source>
        <dbReference type="ARBA" id="ARBA00010742"/>
    </source>
</evidence>
<dbReference type="STRING" id="504805.SAMN05421505_11150"/>
<reference evidence="6 7" key="1">
    <citation type="submission" date="2016-10" db="EMBL/GenBank/DDBJ databases">
        <authorList>
            <person name="de Groot N.N."/>
        </authorList>
    </citation>
    <scope>NUCLEOTIDE SEQUENCE [LARGE SCALE GENOMIC DNA]</scope>
    <source>
        <strain evidence="6 7">CPCC 201354</strain>
    </source>
</reference>
<dbReference type="Pfam" id="PF09084">
    <property type="entry name" value="NMT1"/>
    <property type="match status" value="1"/>
</dbReference>
<comment type="similarity">
    <text evidence="2">Belongs to the bacterial solute-binding protein SsuA/TauA family.</text>
</comment>